<accession>A0AA96HTD1</accession>
<organism evidence="1 2">
    <name type="scientific">Arthrobacter phage Altadena</name>
    <dbReference type="NCBI Taxonomy" id="3059064"/>
    <lineage>
        <taxon>Viruses</taxon>
        <taxon>Duplodnaviria</taxon>
        <taxon>Heunggongvirae</taxon>
        <taxon>Uroviricota</taxon>
        <taxon>Caudoviricetes</taxon>
        <taxon>Berryhillviridae</taxon>
        <taxon>Altadenavirus</taxon>
        <taxon>Altadenavirus altadena</taxon>
    </lineage>
</organism>
<evidence type="ECO:0000313" key="2">
    <source>
        <dbReference type="Proteomes" id="UP001304441"/>
    </source>
</evidence>
<protein>
    <submittedName>
        <fullName evidence="1">Uncharacterized protein</fullName>
    </submittedName>
</protein>
<name>A0AA96HTD1_9CAUD</name>
<gene>
    <name evidence="1" type="primary">48</name>
    <name evidence="1" type="ORF">SEA_ALTADENA_48</name>
</gene>
<reference evidence="1 2" key="1">
    <citation type="submission" date="2023-08" db="EMBL/GenBank/DDBJ databases">
        <authorList>
            <person name="Beyer A.R."/>
            <person name="Cuttino I."/>
            <person name="Clifton D.R."/>
            <person name="Poitier J.S."/>
            <person name="White J."/>
            <person name="Ko C."/>
            <person name="Russell D.A."/>
            <person name="Jacobs-Sera D."/>
            <person name="Hatfull G.F."/>
        </authorList>
    </citation>
    <scope>NUCLEOTIDE SEQUENCE [LARGE SCALE GENOMIC DNA]</scope>
</reference>
<proteinExistence type="predicted"/>
<dbReference type="EMBL" id="OR521058">
    <property type="protein sequence ID" value="WNO25870.1"/>
    <property type="molecule type" value="Genomic_DNA"/>
</dbReference>
<evidence type="ECO:0000313" key="1">
    <source>
        <dbReference type="EMBL" id="WNO25870.1"/>
    </source>
</evidence>
<dbReference type="Proteomes" id="UP001304441">
    <property type="component" value="Segment"/>
</dbReference>
<sequence length="427" mass="46737">MNFRRIQTAKGLLYTGGEVDGTPFEIFKTAAGYELSIGGETAGTFSLLRDARTEADRIEREMFDAKLDEIDTKARAEGIVEGAMVEVLGQRGGPVKVLKLRRGIVTLERRDGSGEFLKGLSAIRRPNPAPAAEAPEPEELVAERPALRIRRGDVVEIAGRNGMWTVVRLTGKGTLIAENENRQIEVPGSAVLAVLSAEEDGPEGWAAKRAELARKIIDGAPGRLVEETDTDAEADELEARRARKAAEPALHSRDEIAQRRRTHIEPLIPGSLLEGWARLSEAVHGHRRGEALHAVAILSAGDRIADKGLNLWDVREVTTDGAGQTKIRTVHHADGFSRNFGYEELIALVEAGEARIFHEESETAPVPLSPRQALELVGDALEYHAREWDYTLTLRHIEAADSEDDRVPALEVRIPGAAYVLYAETLS</sequence>
<keyword evidence="2" id="KW-1185">Reference proteome</keyword>